<dbReference type="GO" id="GO:0005634">
    <property type="term" value="C:nucleus"/>
    <property type="evidence" value="ECO:0007669"/>
    <property type="project" value="UniProtKB-SubCell"/>
</dbReference>
<comment type="caution">
    <text evidence="10">The sequence shown here is derived from an EMBL/GenBank/DDBJ whole genome shotgun (WGS) entry which is preliminary data.</text>
</comment>
<proteinExistence type="inferred from homology"/>
<keyword evidence="11" id="KW-1185">Reference proteome</keyword>
<evidence type="ECO:0000256" key="6">
    <source>
        <dbReference type="ARBA" id="ARBA00023163"/>
    </source>
</evidence>
<dbReference type="Proteomes" id="UP001302126">
    <property type="component" value="Unassembled WGS sequence"/>
</dbReference>
<evidence type="ECO:0000256" key="3">
    <source>
        <dbReference type="ARBA" id="ARBA00022679"/>
    </source>
</evidence>
<keyword evidence="5" id="KW-0805">Transcription regulation</keyword>
<evidence type="ECO:0000256" key="4">
    <source>
        <dbReference type="ARBA" id="ARBA00022691"/>
    </source>
</evidence>
<keyword evidence="7" id="KW-0539">Nucleus</keyword>
<evidence type="ECO:0000256" key="5">
    <source>
        <dbReference type="ARBA" id="ARBA00023015"/>
    </source>
</evidence>
<evidence type="ECO:0000256" key="7">
    <source>
        <dbReference type="ARBA" id="ARBA00023242"/>
    </source>
</evidence>
<evidence type="ECO:0000256" key="2">
    <source>
        <dbReference type="ARBA" id="ARBA00022603"/>
    </source>
</evidence>
<dbReference type="GO" id="GO:0032259">
    <property type="term" value="P:methylation"/>
    <property type="evidence" value="ECO:0007669"/>
    <property type="project" value="UniProtKB-KW"/>
</dbReference>
<keyword evidence="6" id="KW-0804">Transcription</keyword>
<dbReference type="EMBL" id="MU864351">
    <property type="protein sequence ID" value="KAK4193458.1"/>
    <property type="molecule type" value="Genomic_DNA"/>
</dbReference>
<protein>
    <submittedName>
        <fullName evidence="10">S-adenosyl-L-methionine-dependent methyltransferase</fullName>
    </submittedName>
</protein>
<dbReference type="SUPFAM" id="SSF53335">
    <property type="entry name" value="S-adenosyl-L-methionine-dependent methyltransferases"/>
    <property type="match status" value="1"/>
</dbReference>
<keyword evidence="3" id="KW-0808">Transferase</keyword>
<reference evidence="10" key="2">
    <citation type="submission" date="2023-05" db="EMBL/GenBank/DDBJ databases">
        <authorList>
            <consortium name="Lawrence Berkeley National Laboratory"/>
            <person name="Steindorff A."/>
            <person name="Hensen N."/>
            <person name="Bonometti L."/>
            <person name="Westerberg I."/>
            <person name="Brannstrom I.O."/>
            <person name="Guillou S."/>
            <person name="Cros-Aarteil S."/>
            <person name="Calhoun S."/>
            <person name="Haridas S."/>
            <person name="Kuo A."/>
            <person name="Mondo S."/>
            <person name="Pangilinan J."/>
            <person name="Riley R."/>
            <person name="Labutti K."/>
            <person name="Andreopoulos B."/>
            <person name="Lipzen A."/>
            <person name="Chen C."/>
            <person name="Yanf M."/>
            <person name="Daum C."/>
            <person name="Ng V."/>
            <person name="Clum A."/>
            <person name="Ohm R."/>
            <person name="Martin F."/>
            <person name="Silar P."/>
            <person name="Natvig D."/>
            <person name="Lalanne C."/>
            <person name="Gautier V."/>
            <person name="Ament-Velasquez S.L."/>
            <person name="Kruys A."/>
            <person name="Hutchinson M.I."/>
            <person name="Powell A.J."/>
            <person name="Barry K."/>
            <person name="Miller A.N."/>
            <person name="Grigoriev I.V."/>
            <person name="Debuchy R."/>
            <person name="Gladieux P."/>
            <person name="Thoren M.H."/>
            <person name="Johannesson H."/>
        </authorList>
    </citation>
    <scope>NUCLEOTIDE SEQUENCE</scope>
    <source>
        <strain evidence="10">PSN309</strain>
    </source>
</reference>
<evidence type="ECO:0000313" key="10">
    <source>
        <dbReference type="EMBL" id="KAK4193458.1"/>
    </source>
</evidence>
<dbReference type="AlphaFoldDB" id="A0AAN6X3M2"/>
<comment type="similarity">
    <text evidence="8">Belongs to the methyltransferase superfamily. LaeA methyltransferase family.</text>
</comment>
<reference evidence="10" key="1">
    <citation type="journal article" date="2023" name="Mol. Phylogenet. Evol.">
        <title>Genome-scale phylogeny and comparative genomics of the fungal order Sordariales.</title>
        <authorList>
            <person name="Hensen N."/>
            <person name="Bonometti L."/>
            <person name="Westerberg I."/>
            <person name="Brannstrom I.O."/>
            <person name="Guillou S."/>
            <person name="Cros-Aarteil S."/>
            <person name="Calhoun S."/>
            <person name="Haridas S."/>
            <person name="Kuo A."/>
            <person name="Mondo S."/>
            <person name="Pangilinan J."/>
            <person name="Riley R."/>
            <person name="LaButti K."/>
            <person name="Andreopoulos B."/>
            <person name="Lipzen A."/>
            <person name="Chen C."/>
            <person name="Yan M."/>
            <person name="Daum C."/>
            <person name="Ng V."/>
            <person name="Clum A."/>
            <person name="Steindorff A."/>
            <person name="Ohm R.A."/>
            <person name="Martin F."/>
            <person name="Silar P."/>
            <person name="Natvig D.O."/>
            <person name="Lalanne C."/>
            <person name="Gautier V."/>
            <person name="Ament-Velasquez S.L."/>
            <person name="Kruys A."/>
            <person name="Hutchinson M.I."/>
            <person name="Powell A.J."/>
            <person name="Barry K."/>
            <person name="Miller A.N."/>
            <person name="Grigoriev I.V."/>
            <person name="Debuchy R."/>
            <person name="Gladieux P."/>
            <person name="Hiltunen Thoren M."/>
            <person name="Johannesson H."/>
        </authorList>
    </citation>
    <scope>NUCLEOTIDE SEQUENCE</scope>
    <source>
        <strain evidence="10">PSN309</strain>
    </source>
</reference>
<comment type="subcellular location">
    <subcellularLocation>
        <location evidence="1">Nucleus</location>
    </subcellularLocation>
</comment>
<keyword evidence="2 10" id="KW-0489">Methyltransferase</keyword>
<gene>
    <name evidence="10" type="ORF">QBC35DRAFT_107023</name>
</gene>
<keyword evidence="4" id="KW-0949">S-adenosyl-L-methionine</keyword>
<dbReference type="InterPro" id="IPR029063">
    <property type="entry name" value="SAM-dependent_MTases_sf"/>
</dbReference>
<dbReference type="Gene3D" id="3.40.50.150">
    <property type="entry name" value="Vaccinia Virus protein VP39"/>
    <property type="match status" value="1"/>
</dbReference>
<evidence type="ECO:0000256" key="9">
    <source>
        <dbReference type="ARBA" id="ARBA00047870"/>
    </source>
</evidence>
<sequence length="309" mass="35944">MALESFTANGTDDDGVPEVYQENRRWYGTSKRGAYMFPIDEEELERLDIFHKMFLHSRKGALFSAPLSNTETPRILDVGCGTGIWGMDVAEKFPRGNLVGVDLYRIQPEFIFENTRYQIMDVEATWKDLDPGTFDLIHMRTLNGSIANWPLIYAETYRHLKPYYGYIEHVELDFTPRSEDPSIVRDTPLEKWANDMFEVMDRFGRPLRVDSNLTKQRLADAGFVDIKEEVIAIPINAWMREPYQREIGRWYDLAMEKGYHSLSVGPFSRGFNRPLAEIAEFNDKVKTQAHKRDTRVTCNLHVFTARKPQ</sequence>
<dbReference type="PANTHER" id="PTHR43591:SF30">
    <property type="entry name" value="PROTEIN-METHIONINE METHYLTRANSFERASE LAEA"/>
    <property type="match status" value="1"/>
</dbReference>
<dbReference type="CDD" id="cd02440">
    <property type="entry name" value="AdoMet_MTases"/>
    <property type="match status" value="1"/>
</dbReference>
<dbReference type="GO" id="GO:0008168">
    <property type="term" value="F:methyltransferase activity"/>
    <property type="evidence" value="ECO:0007669"/>
    <property type="project" value="UniProtKB-KW"/>
</dbReference>
<evidence type="ECO:0000313" key="11">
    <source>
        <dbReference type="Proteomes" id="UP001302126"/>
    </source>
</evidence>
<dbReference type="PANTHER" id="PTHR43591">
    <property type="entry name" value="METHYLTRANSFERASE"/>
    <property type="match status" value="1"/>
</dbReference>
<accession>A0AAN6X3M2</accession>
<comment type="catalytic activity">
    <reaction evidence="9">
        <text>L-methionyl-[protein] + S-adenosyl-L-methionine = S-methyl-L-methionyl-[protein] + S-adenosyl-L-homocysteine</text>
        <dbReference type="Rhea" id="RHEA:60560"/>
        <dbReference type="Rhea" id="RHEA-COMP:12313"/>
        <dbReference type="Rhea" id="RHEA-COMP:15592"/>
        <dbReference type="ChEBI" id="CHEBI:16044"/>
        <dbReference type="ChEBI" id="CHEBI:57856"/>
        <dbReference type="ChEBI" id="CHEBI:59789"/>
        <dbReference type="ChEBI" id="CHEBI:142742"/>
    </reaction>
    <physiologicalReaction direction="left-to-right" evidence="9">
        <dbReference type="Rhea" id="RHEA:60561"/>
    </physiologicalReaction>
</comment>
<name>A0AAN6X3M2_9PEZI</name>
<dbReference type="Pfam" id="PF13489">
    <property type="entry name" value="Methyltransf_23"/>
    <property type="match status" value="1"/>
</dbReference>
<organism evidence="10 11">
    <name type="scientific">Podospora australis</name>
    <dbReference type="NCBI Taxonomy" id="1536484"/>
    <lineage>
        <taxon>Eukaryota</taxon>
        <taxon>Fungi</taxon>
        <taxon>Dikarya</taxon>
        <taxon>Ascomycota</taxon>
        <taxon>Pezizomycotina</taxon>
        <taxon>Sordariomycetes</taxon>
        <taxon>Sordariomycetidae</taxon>
        <taxon>Sordariales</taxon>
        <taxon>Podosporaceae</taxon>
        <taxon>Podospora</taxon>
    </lineage>
</organism>
<evidence type="ECO:0000256" key="1">
    <source>
        <dbReference type="ARBA" id="ARBA00004123"/>
    </source>
</evidence>
<evidence type="ECO:0000256" key="8">
    <source>
        <dbReference type="ARBA" id="ARBA00038158"/>
    </source>
</evidence>